<proteinExistence type="predicted"/>
<comment type="caution">
    <text evidence="1">The sequence shown here is derived from an EMBL/GenBank/DDBJ whole genome shotgun (WGS) entry which is preliminary data.</text>
</comment>
<dbReference type="Proteomes" id="UP001170959">
    <property type="component" value="Unassembled WGS sequence"/>
</dbReference>
<reference evidence="1" key="1">
    <citation type="submission" date="2020-06" db="EMBL/GenBank/DDBJ databases">
        <authorList>
            <person name="Dong N."/>
        </authorList>
    </citation>
    <scope>NUCLEOTIDE SEQUENCE</scope>
    <source>
        <strain evidence="1">R655-4</strain>
    </source>
</reference>
<protein>
    <submittedName>
        <fullName evidence="1">Uncharacterized protein</fullName>
    </submittedName>
</protein>
<sequence>MIQTEKIEQEKKTFAIFSQSSNIQGKSSRTTIDYPSGFSFLMQRYDSLHKTNISGLINSTNKTVWNKKTKQYIFVEGSEFYVETRLHSQLIEEENGDKWVVFPKLNQRTVVGLTIALLKTKETEVYFYRLKEEGKFYFETVKLFQDRVKVNVANKTSGGDFLCGLYDTCNLDEVIITPNPPKSGPTLLTYYYEDENGGGCGDFINCPTPEGGGGGGYNPTNGNPCEEIKKENEKNKNILNNSKIKSKVNEMTKSVATDKVEKGFSFGVKTNGDYTASSVQTGTSSHVNLPSTSPTGADYTITGSAHTHPSDGFDSFSTADFYGFANSYIVNNSFRTIFVYGANGSVYSLTITDPDQLKNFVNNFPKKDYFDASTNFWIKESSIEIDFRKAYENFYDVQNLTSDLAFVLANAYVLAKNNAGIAINKQDANGNFNTLFVNKNDSNYNQTTNCNL</sequence>
<evidence type="ECO:0000313" key="2">
    <source>
        <dbReference type="Proteomes" id="UP001170959"/>
    </source>
</evidence>
<evidence type="ECO:0000313" key="1">
    <source>
        <dbReference type="EMBL" id="MDM1073545.1"/>
    </source>
</evidence>
<accession>A0AAJ1QGD8</accession>
<gene>
    <name evidence="1" type="ORF">HX001_13725</name>
</gene>
<organism evidence="1 2">
    <name type="scientific">Empedobacter brevis</name>
    <dbReference type="NCBI Taxonomy" id="247"/>
    <lineage>
        <taxon>Bacteria</taxon>
        <taxon>Pseudomonadati</taxon>
        <taxon>Bacteroidota</taxon>
        <taxon>Flavobacteriia</taxon>
        <taxon>Flavobacteriales</taxon>
        <taxon>Weeksellaceae</taxon>
        <taxon>Empedobacter</taxon>
    </lineage>
</organism>
<dbReference type="EMBL" id="JACAGJ010000007">
    <property type="protein sequence ID" value="MDM1073545.1"/>
    <property type="molecule type" value="Genomic_DNA"/>
</dbReference>
<dbReference type="AlphaFoldDB" id="A0AAJ1QGD8"/>
<reference evidence="1" key="2">
    <citation type="journal article" date="2022" name="Sci. Total Environ.">
        <title>Prevalence, transmission, and molecular epidemiology of tet(X)-positive bacteria among humans, animals, and environmental niches in China: An epidemiological, and genomic-based study.</title>
        <authorList>
            <person name="Dong N."/>
            <person name="Zeng Y."/>
            <person name="Cai C."/>
            <person name="Sun C."/>
            <person name="Lu J."/>
            <person name="Liu C."/>
            <person name="Zhou H."/>
            <person name="Sun Q."/>
            <person name="Shu L."/>
            <person name="Wang H."/>
            <person name="Wang Y."/>
            <person name="Wang S."/>
            <person name="Wu C."/>
            <person name="Chan E.W."/>
            <person name="Chen G."/>
            <person name="Shen Z."/>
            <person name="Chen S."/>
            <person name="Zhang R."/>
        </authorList>
    </citation>
    <scope>NUCLEOTIDE SEQUENCE</scope>
    <source>
        <strain evidence="1">R655-4</strain>
    </source>
</reference>
<name>A0AAJ1QGD8_9FLAO</name>